<keyword evidence="4" id="KW-1185">Reference proteome</keyword>
<dbReference type="EMBL" id="BAABHV010000001">
    <property type="protein sequence ID" value="GAA5046561.1"/>
    <property type="molecule type" value="Genomic_DNA"/>
</dbReference>
<feature type="chain" id="PRO_5046848441" description="DUF2059 domain-containing protein" evidence="1">
    <location>
        <begin position="25"/>
        <end position="268"/>
    </location>
</feature>
<accession>A0ABP9JZU3</accession>
<organism evidence="3 4">
    <name type="scientific">Erythrobacter westpacificensis</name>
    <dbReference type="NCBI Taxonomy" id="1055231"/>
    <lineage>
        <taxon>Bacteria</taxon>
        <taxon>Pseudomonadati</taxon>
        <taxon>Pseudomonadota</taxon>
        <taxon>Alphaproteobacteria</taxon>
        <taxon>Sphingomonadales</taxon>
        <taxon>Erythrobacteraceae</taxon>
        <taxon>Erythrobacter/Porphyrobacter group</taxon>
        <taxon>Erythrobacter</taxon>
    </lineage>
</organism>
<evidence type="ECO:0000256" key="1">
    <source>
        <dbReference type="SAM" id="SignalP"/>
    </source>
</evidence>
<dbReference type="RefSeq" id="WP_346031283.1">
    <property type="nucleotide sequence ID" value="NZ_BAABHV010000001.1"/>
</dbReference>
<keyword evidence="1" id="KW-0732">Signal</keyword>
<evidence type="ECO:0000313" key="3">
    <source>
        <dbReference type="EMBL" id="GAA5046561.1"/>
    </source>
</evidence>
<gene>
    <name evidence="3" type="ORF">GCM10023208_02070</name>
</gene>
<dbReference type="InterPro" id="IPR018637">
    <property type="entry name" value="DUF2059"/>
</dbReference>
<name>A0ABP9JZU3_9SPHN</name>
<evidence type="ECO:0000259" key="2">
    <source>
        <dbReference type="Pfam" id="PF09832"/>
    </source>
</evidence>
<dbReference type="Proteomes" id="UP001500518">
    <property type="component" value="Unassembled WGS sequence"/>
</dbReference>
<sequence>MVRKSLIALCGAATIALMPASATAQQEPGADEFAAFAAMFEVEPLTQEQEARLPLASQIVARVMPEGAVMEVMGSTFDRMLGPIMEMANADTGAAMFGALGYSAEELAVDDEASEEILAIVDPAWRERNEVSATITQTMMTEMMTAMEPLMRDVMAELYAIHFDETELADIDAFFSTPSGLRFARQSYAMAGDPRIMSVMFSNPEVVFGAIGEMPAKMEQALADVPAARGFDELSSDEQARVMALTGLSKAELRDGMAAAPQMHEGGM</sequence>
<proteinExistence type="predicted"/>
<dbReference type="Pfam" id="PF09832">
    <property type="entry name" value="DUF2059"/>
    <property type="match status" value="1"/>
</dbReference>
<feature type="signal peptide" evidence="1">
    <location>
        <begin position="1"/>
        <end position="24"/>
    </location>
</feature>
<feature type="domain" description="DUF2059" evidence="2">
    <location>
        <begin position="151"/>
        <end position="188"/>
    </location>
</feature>
<comment type="caution">
    <text evidence="3">The sequence shown here is derived from an EMBL/GenBank/DDBJ whole genome shotgun (WGS) entry which is preliminary data.</text>
</comment>
<evidence type="ECO:0000313" key="4">
    <source>
        <dbReference type="Proteomes" id="UP001500518"/>
    </source>
</evidence>
<reference evidence="4" key="1">
    <citation type="journal article" date="2019" name="Int. J. Syst. Evol. Microbiol.">
        <title>The Global Catalogue of Microorganisms (GCM) 10K type strain sequencing project: providing services to taxonomists for standard genome sequencing and annotation.</title>
        <authorList>
            <consortium name="The Broad Institute Genomics Platform"/>
            <consortium name="The Broad Institute Genome Sequencing Center for Infectious Disease"/>
            <person name="Wu L."/>
            <person name="Ma J."/>
        </authorList>
    </citation>
    <scope>NUCLEOTIDE SEQUENCE [LARGE SCALE GENOMIC DNA]</scope>
    <source>
        <strain evidence="4">JCM 18014</strain>
    </source>
</reference>
<protein>
    <recommendedName>
        <fullName evidence="2">DUF2059 domain-containing protein</fullName>
    </recommendedName>
</protein>